<dbReference type="Gene3D" id="3.40.1350.10">
    <property type="match status" value="1"/>
</dbReference>
<dbReference type="InterPro" id="IPR053148">
    <property type="entry name" value="PD-DEXK-like_domain"/>
</dbReference>
<dbReference type="GO" id="GO:0003676">
    <property type="term" value="F:nucleic acid binding"/>
    <property type="evidence" value="ECO:0007669"/>
    <property type="project" value="InterPro"/>
</dbReference>
<gene>
    <name evidence="3" type="ORF">DN062_08000</name>
</gene>
<dbReference type="RefSeq" id="WP_112158793.1">
    <property type="nucleotide sequence ID" value="NZ_QKRX01000004.1"/>
</dbReference>
<accession>A0A364NP87</accession>
<dbReference type="Pfam" id="PF06250">
    <property type="entry name" value="YhcG_C"/>
    <property type="match status" value="1"/>
</dbReference>
<evidence type="ECO:0000313" key="4">
    <source>
        <dbReference type="Proteomes" id="UP000250744"/>
    </source>
</evidence>
<dbReference type="PANTHER" id="PTHR30547">
    <property type="entry name" value="UNCHARACTERIZED PROTEIN YHCG-RELATED"/>
    <property type="match status" value="1"/>
</dbReference>
<dbReference type="AlphaFoldDB" id="A0A364NP87"/>
<proteinExistence type="predicted"/>
<evidence type="ECO:0000313" key="3">
    <source>
        <dbReference type="EMBL" id="RAU18695.1"/>
    </source>
</evidence>
<dbReference type="InterPro" id="IPR009362">
    <property type="entry name" value="YhcG_C"/>
</dbReference>
<dbReference type="OrthoDB" id="9801263at2"/>
<dbReference type="PANTHER" id="PTHR30547:SF5">
    <property type="entry name" value="NUCLEASE YHCG-RELATED"/>
    <property type="match status" value="1"/>
</dbReference>
<protein>
    <submittedName>
        <fullName evidence="3">DUF1016 domain-containing protein</fullName>
    </submittedName>
</protein>
<feature type="domain" description="YhcG PDDEXK nuclease" evidence="1">
    <location>
        <begin position="179"/>
        <end position="324"/>
    </location>
</feature>
<dbReference type="Proteomes" id="UP000250744">
    <property type="component" value="Unassembled WGS sequence"/>
</dbReference>
<dbReference type="Pfam" id="PF17761">
    <property type="entry name" value="DUF1016_N"/>
    <property type="match status" value="1"/>
</dbReference>
<evidence type="ECO:0000259" key="1">
    <source>
        <dbReference type="Pfam" id="PF06250"/>
    </source>
</evidence>
<organism evidence="3 4">
    <name type="scientific">Nitrincola tibetensis</name>
    <dbReference type="NCBI Taxonomy" id="2219697"/>
    <lineage>
        <taxon>Bacteria</taxon>
        <taxon>Pseudomonadati</taxon>
        <taxon>Pseudomonadota</taxon>
        <taxon>Gammaproteobacteria</taxon>
        <taxon>Oceanospirillales</taxon>
        <taxon>Oceanospirillaceae</taxon>
        <taxon>Nitrincola</taxon>
    </lineage>
</organism>
<dbReference type="InterPro" id="IPR041527">
    <property type="entry name" value="YhcG_N"/>
</dbReference>
<keyword evidence="4" id="KW-1185">Reference proteome</keyword>
<dbReference type="InterPro" id="IPR011856">
    <property type="entry name" value="tRNA_endonuc-like_dom_sf"/>
</dbReference>
<reference evidence="3 4" key="1">
    <citation type="submission" date="2018-06" db="EMBL/GenBank/DDBJ databases">
        <title>Nitrincola tibetense sp. nov., isolated from Lake XuguoCo on Tibetan Plateau.</title>
        <authorList>
            <person name="Xing P."/>
        </authorList>
    </citation>
    <scope>NUCLEOTIDE SEQUENCE [LARGE SCALE GENOMIC DNA]</scope>
    <source>
        <strain evidence="4">xg18</strain>
    </source>
</reference>
<dbReference type="EMBL" id="QKRX01000004">
    <property type="protein sequence ID" value="RAU18695.1"/>
    <property type="molecule type" value="Genomic_DNA"/>
</dbReference>
<evidence type="ECO:0000259" key="2">
    <source>
        <dbReference type="Pfam" id="PF17761"/>
    </source>
</evidence>
<name>A0A364NP87_9GAMM</name>
<sequence length="361" mass="41969">MSKEIVTSTELFGEIQTLITQAKQQTAVAVNASLTMMYWQIGQRINQELLKGERAEYGKQIVANLSQQLTQTFGKGWSARNIAYMMQLNEQFPEQQILHSLCAKLSWSHFRQLISLKDSLAREFYTQMCVTETWSVRTLSERIDSMLFERTALSKKPAETIKLELQQLAEHKQVSPNMLFKDPYVLDFLGLNDHYLEKDLEDAILRELEQFLLELGSGFSFIARQKRIQLDGDDFYIDLLFYNRQLRRLVAIDLKLGKFKPHYKGQMELYLRWLDKHERQAGEQAPLGIILCAQKNQEQIELLEMDEVGIHVAEYLAVLPKREILHQRLQDAINTAKNRYNSLPLDSRSSECSQSDLDSKK</sequence>
<feature type="domain" description="YhcG N-terminal" evidence="2">
    <location>
        <begin position="14"/>
        <end position="150"/>
    </location>
</feature>
<comment type="caution">
    <text evidence="3">The sequence shown here is derived from an EMBL/GenBank/DDBJ whole genome shotgun (WGS) entry which is preliminary data.</text>
</comment>